<dbReference type="AlphaFoldDB" id="A0A087BPJ4"/>
<protein>
    <submittedName>
        <fullName evidence="2">Serine/threonine protein kinase</fullName>
    </submittedName>
</protein>
<keyword evidence="2" id="KW-0808">Transferase</keyword>
<name>A0A087BPJ4_BIFLN</name>
<reference evidence="2 3" key="1">
    <citation type="submission" date="2014-03" db="EMBL/GenBank/DDBJ databases">
        <title>Genomics of Bifidobacteria.</title>
        <authorList>
            <person name="Ventura M."/>
            <person name="Milani C."/>
            <person name="Lugli G.A."/>
        </authorList>
    </citation>
    <scope>NUCLEOTIDE SEQUENCE [LARGE SCALE GENOMIC DNA]</scope>
    <source>
        <strain evidence="2 3">LMG 21814</strain>
    </source>
</reference>
<comment type="caution">
    <text evidence="2">The sequence shown here is derived from an EMBL/GenBank/DDBJ whole genome shotgun (WGS) entry which is preliminary data.</text>
</comment>
<dbReference type="SUPFAM" id="SSF56601">
    <property type="entry name" value="beta-lactamase/transpeptidase-like"/>
    <property type="match status" value="1"/>
</dbReference>
<dbReference type="InterPro" id="IPR012338">
    <property type="entry name" value="Beta-lactam/transpept-like"/>
</dbReference>
<accession>A0A087BPJ4</accession>
<dbReference type="Pfam" id="PF13354">
    <property type="entry name" value="Beta-lactamase2"/>
    <property type="match status" value="1"/>
</dbReference>
<proteinExistence type="predicted"/>
<dbReference type="RefSeq" id="WP_032683315.1">
    <property type="nucleotide sequence ID" value="NZ_JGZA01000004.1"/>
</dbReference>
<evidence type="ECO:0000313" key="3">
    <source>
        <dbReference type="Proteomes" id="UP000029024"/>
    </source>
</evidence>
<sequence length="561" mass="60205">MDDNGAIYLGIPDPSVEGMPADVIGMDKDEAKTAVENASNNKIEVILEPRFSAKKDFGKIVASNYIFGAPFEASNEENDYKILQPIRLYYGVGADNTEDVVTTGSGSDYDFDPHADYASTSKSDRSLPYISATGEWRVTGTYCKDGFLPGSGGCISLISKGQDGMKYGSGYPYLVRKGDESNGIWNDRVTLCTPTGDIGGCILHYKDGSIPDNETNMRNHLLAKQWGMFEMYRGYGWPVCDGTVYRGYGETEGCDHGQYVRTDDIPDGQQSGATYEMDDFYVYFPVGSKISKLEDSDYFSNKALAAANKAGKPDTDRPFFIMRDPKGYKTTSVEAYKNGEQTTNPFVPGIPMSGGYNPLVKMDVAPSADASSEDSAIANTSQSSKKFVAAGLYLPVYLASQGNGNAEGLANTMMTGMDNSAGNQAVGALGGWSAVNSWLSSHGYSGTSFNRDFGDVQASNAGYENYSTARDAARMLVAVDAVGGTGLMNTDIASEGVVIPSGMTVHAHRGMGIQNTWNYFAIVEVNGNKAAVSVVTQNQGQDRAAQLMSQVLASVDSTLRK</sequence>
<keyword evidence="2" id="KW-0723">Serine/threonine-protein kinase</keyword>
<dbReference type="GO" id="GO:0004674">
    <property type="term" value="F:protein serine/threonine kinase activity"/>
    <property type="evidence" value="ECO:0007669"/>
    <property type="project" value="UniProtKB-KW"/>
</dbReference>
<feature type="domain" description="Beta-lactamase class A catalytic" evidence="1">
    <location>
        <begin position="407"/>
        <end position="479"/>
    </location>
</feature>
<keyword evidence="2" id="KW-0418">Kinase</keyword>
<dbReference type="Proteomes" id="UP000029024">
    <property type="component" value="Unassembled WGS sequence"/>
</dbReference>
<dbReference type="GO" id="GO:0030655">
    <property type="term" value="P:beta-lactam antibiotic catabolic process"/>
    <property type="evidence" value="ECO:0007669"/>
    <property type="project" value="InterPro"/>
</dbReference>
<evidence type="ECO:0000259" key="1">
    <source>
        <dbReference type="Pfam" id="PF13354"/>
    </source>
</evidence>
<evidence type="ECO:0000313" key="2">
    <source>
        <dbReference type="EMBL" id="KFI72944.1"/>
    </source>
</evidence>
<gene>
    <name evidence="2" type="ORF">BLSS_0781</name>
</gene>
<dbReference type="Gene3D" id="3.40.710.10">
    <property type="entry name" value="DD-peptidase/beta-lactamase superfamily"/>
    <property type="match status" value="1"/>
</dbReference>
<dbReference type="InterPro" id="IPR045155">
    <property type="entry name" value="Beta-lactam_cat"/>
</dbReference>
<dbReference type="EMBL" id="JGZA01000004">
    <property type="protein sequence ID" value="KFI72944.1"/>
    <property type="molecule type" value="Genomic_DNA"/>
</dbReference>
<organism evidence="2 3">
    <name type="scientific">Bifidobacterium longum subsp. suis</name>
    <dbReference type="NCBI Taxonomy" id="1695"/>
    <lineage>
        <taxon>Bacteria</taxon>
        <taxon>Bacillati</taxon>
        <taxon>Actinomycetota</taxon>
        <taxon>Actinomycetes</taxon>
        <taxon>Bifidobacteriales</taxon>
        <taxon>Bifidobacteriaceae</taxon>
        <taxon>Bifidobacterium</taxon>
    </lineage>
</organism>
<dbReference type="GO" id="GO:0008800">
    <property type="term" value="F:beta-lactamase activity"/>
    <property type="evidence" value="ECO:0007669"/>
    <property type="project" value="InterPro"/>
</dbReference>